<dbReference type="EMBL" id="JACXWD010000001">
    <property type="protein sequence ID" value="MBD3866510.1"/>
    <property type="molecule type" value="Genomic_DNA"/>
</dbReference>
<reference evidence="1 2" key="1">
    <citation type="submission" date="2020-08" db="EMBL/GenBank/DDBJ databases">
        <title>Acidobacteriota in marine sediments use diverse sulfur dissimilation pathways.</title>
        <authorList>
            <person name="Wasmund K."/>
        </authorList>
    </citation>
    <scope>NUCLEOTIDE SEQUENCE [LARGE SCALE GENOMIC DNA]</scope>
    <source>
        <strain evidence="1">MAG AM4</strain>
    </source>
</reference>
<protein>
    <submittedName>
        <fullName evidence="1">Uncharacterized protein</fullName>
    </submittedName>
</protein>
<organism evidence="1 2">
    <name type="scientific">Candidatus Polarisedimenticola svalbardensis</name>
    <dbReference type="NCBI Taxonomy" id="2886004"/>
    <lineage>
        <taxon>Bacteria</taxon>
        <taxon>Pseudomonadati</taxon>
        <taxon>Acidobacteriota</taxon>
        <taxon>Candidatus Polarisedimenticolia</taxon>
        <taxon>Candidatus Polarisedimenticolales</taxon>
        <taxon>Candidatus Polarisedimenticolaceae</taxon>
        <taxon>Candidatus Polarisedimenticola</taxon>
    </lineage>
</organism>
<dbReference type="AlphaFoldDB" id="A0A8J7C117"/>
<name>A0A8J7C117_9BACT</name>
<sequence length="60" mass="6473">MADIRHDGLTAPEAYTLDAAIRSWAAGGDTEEVVESAASAYHQYQKCGMNGARKLFWGSP</sequence>
<gene>
    <name evidence="1" type="ORF">IFK94_00135</name>
</gene>
<proteinExistence type="predicted"/>
<evidence type="ECO:0000313" key="2">
    <source>
        <dbReference type="Proteomes" id="UP000648239"/>
    </source>
</evidence>
<accession>A0A8J7C117</accession>
<comment type="caution">
    <text evidence="1">The sequence shown here is derived from an EMBL/GenBank/DDBJ whole genome shotgun (WGS) entry which is preliminary data.</text>
</comment>
<dbReference type="Proteomes" id="UP000648239">
    <property type="component" value="Unassembled WGS sequence"/>
</dbReference>
<evidence type="ECO:0000313" key="1">
    <source>
        <dbReference type="EMBL" id="MBD3866510.1"/>
    </source>
</evidence>